<gene>
    <name evidence="1" type="ORF">rCG_37650</name>
</gene>
<proteinExistence type="predicted"/>
<accession>A6KSM4</accession>
<dbReference type="EMBL" id="CH474105">
    <property type="protein sequence ID" value="EDL83757.1"/>
    <property type="molecule type" value="Genomic_DNA"/>
</dbReference>
<evidence type="ECO:0000313" key="2">
    <source>
        <dbReference type="Proteomes" id="UP000234681"/>
    </source>
</evidence>
<dbReference type="Proteomes" id="UP000234681">
    <property type="component" value="Chromosome 1"/>
</dbReference>
<name>A6KSM4_RAT</name>
<organism evidence="1 2">
    <name type="scientific">Rattus norvegicus</name>
    <name type="common">Rat</name>
    <dbReference type="NCBI Taxonomy" id="10116"/>
    <lineage>
        <taxon>Eukaryota</taxon>
        <taxon>Metazoa</taxon>
        <taxon>Chordata</taxon>
        <taxon>Craniata</taxon>
        <taxon>Vertebrata</taxon>
        <taxon>Euteleostomi</taxon>
        <taxon>Mammalia</taxon>
        <taxon>Eutheria</taxon>
        <taxon>Euarchontoglires</taxon>
        <taxon>Glires</taxon>
        <taxon>Rodentia</taxon>
        <taxon>Myomorpha</taxon>
        <taxon>Muroidea</taxon>
        <taxon>Muridae</taxon>
        <taxon>Murinae</taxon>
        <taxon>Rattus</taxon>
    </lineage>
</organism>
<reference evidence="2" key="1">
    <citation type="submission" date="2005-09" db="EMBL/GenBank/DDBJ databases">
        <authorList>
            <person name="Mural R.J."/>
            <person name="Li P.W."/>
            <person name="Adams M.D."/>
            <person name="Amanatides P.G."/>
            <person name="Baden-Tillson H."/>
            <person name="Barnstead M."/>
            <person name="Chin S.H."/>
            <person name="Dew I."/>
            <person name="Evans C.A."/>
            <person name="Ferriera S."/>
            <person name="Flanigan M."/>
            <person name="Fosler C."/>
            <person name="Glodek A."/>
            <person name="Gu Z."/>
            <person name="Holt R.A."/>
            <person name="Jennings D."/>
            <person name="Kraft C.L."/>
            <person name="Lu F."/>
            <person name="Nguyen T."/>
            <person name="Nusskern D.R."/>
            <person name="Pfannkoch C.M."/>
            <person name="Sitter C."/>
            <person name="Sutton G.G."/>
            <person name="Venter J.C."/>
            <person name="Wang Z."/>
            <person name="Woodage T."/>
            <person name="Zheng X.H."/>
            <person name="Zhong F."/>
        </authorList>
    </citation>
    <scope>NUCLEOTIDE SEQUENCE [LARGE SCALE GENOMIC DNA]</scope>
    <source>
        <strain>BN</strain>
        <strain evidence="2">Sprague-Dawley</strain>
    </source>
</reference>
<evidence type="ECO:0000313" key="1">
    <source>
        <dbReference type="EMBL" id="EDL83757.1"/>
    </source>
</evidence>
<sequence>MSPLQSLEADLRMEN</sequence>
<protein>
    <submittedName>
        <fullName evidence="1">RCG37650</fullName>
    </submittedName>
</protein>